<dbReference type="PROSITE" id="PS50048">
    <property type="entry name" value="ZN2_CY6_FUNGAL_2"/>
    <property type="match status" value="1"/>
</dbReference>
<accession>A0A0D1Y910</accession>
<evidence type="ECO:0000256" key="2">
    <source>
        <dbReference type="ARBA" id="ARBA00022723"/>
    </source>
</evidence>
<keyword evidence="2" id="KW-0479">Metal-binding</keyword>
<dbReference type="Proteomes" id="UP000054302">
    <property type="component" value="Unassembled WGS sequence"/>
</dbReference>
<name>A0A0D1Y910_EXOME</name>
<dbReference type="PROSITE" id="PS00463">
    <property type="entry name" value="ZN2_CY6_FUNGAL_1"/>
    <property type="match status" value="1"/>
</dbReference>
<dbReference type="InterPro" id="IPR036864">
    <property type="entry name" value="Zn2-C6_fun-type_DNA-bd_sf"/>
</dbReference>
<dbReference type="GeneID" id="27318793"/>
<dbReference type="Gene3D" id="4.10.240.10">
    <property type="entry name" value="Zn(2)-C6 fungal-type DNA-binding domain"/>
    <property type="match status" value="1"/>
</dbReference>
<evidence type="ECO:0000256" key="1">
    <source>
        <dbReference type="ARBA" id="ARBA00004123"/>
    </source>
</evidence>
<dbReference type="OMA" id="IWFEKYH"/>
<dbReference type="HOGENOM" id="CLU_032655_0_0_1"/>
<evidence type="ECO:0000256" key="3">
    <source>
        <dbReference type="ARBA" id="ARBA00023015"/>
    </source>
</evidence>
<dbReference type="OrthoDB" id="2943660at2759"/>
<keyword evidence="9" id="KW-1185">Reference proteome</keyword>
<keyword evidence="6" id="KW-0539">Nucleus</keyword>
<evidence type="ECO:0000313" key="8">
    <source>
        <dbReference type="EMBL" id="KIV97166.1"/>
    </source>
</evidence>
<reference evidence="8 9" key="1">
    <citation type="submission" date="2015-01" db="EMBL/GenBank/DDBJ databases">
        <title>The Genome Sequence of Exophiala mesophila CBS40295.</title>
        <authorList>
            <consortium name="The Broad Institute Genomics Platform"/>
            <person name="Cuomo C."/>
            <person name="de Hoog S."/>
            <person name="Gorbushina A."/>
            <person name="Stielow B."/>
            <person name="Teixiera M."/>
            <person name="Abouelleil A."/>
            <person name="Chapman S.B."/>
            <person name="Priest M."/>
            <person name="Young S.K."/>
            <person name="Wortman J."/>
            <person name="Nusbaum C."/>
            <person name="Birren B."/>
        </authorList>
    </citation>
    <scope>NUCLEOTIDE SEQUENCE [LARGE SCALE GENOMIC DNA]</scope>
    <source>
        <strain evidence="8 9">CBS 40295</strain>
    </source>
</reference>
<dbReference type="InterPro" id="IPR050815">
    <property type="entry name" value="TF_fung"/>
</dbReference>
<dbReference type="RefSeq" id="XP_016228740.1">
    <property type="nucleotide sequence ID" value="XM_016365091.1"/>
</dbReference>
<dbReference type="AlphaFoldDB" id="A0A0D1Y910"/>
<feature type="domain" description="Zn(2)-C6 fungal-type" evidence="7">
    <location>
        <begin position="24"/>
        <end position="54"/>
    </location>
</feature>
<sequence>MTDKSSDESVSASASASERTSRTVCYLCRQRKTKCDRALPRCGFCVKAKVSCQYVAQPKKRGLRAGYVSELESRLEALEEEVRSLKYGERKTPANPTRDPISLWSPEVAEISTATDQTLAQSPLTNTPALSSFSSTRHDTHIRSEDAVKDLMSLPREYMYNLADLFFKETYLWMPILSRQHVQKALEALPSPVTHIDDVVLRAVISLQIAYSSQAICLGYHGRYRLSQYLRGQVLNEALSKASLSSLQALLIIAILDCGTDKIESTFSLLSVCRRMCENIGLFRKLLDLMADQSPAQVGPPAAGNHSGETPPIALTWVTLAIDAVSTLGVSWRDVSAALVDHLSSIAYVSTPDLKDSFRSHAHLAAIGLQPLHTFIYEHERGRYEDREQEALSTCDEIYKNLTGYVSAHPNTSYTLLADGLIDFDPNLTHTSILSPAAIIILYQRVLKLDGPAGGGVPLQRCLQACEDLVVTLRNISDVDAELNTPFLSLFLFVAARLKLILYRHLEQAREPMFDTLMHGLNMCGRRWPLARRMDIVLRAAIVEVDTGTPSSLPQAFWDLKKSHHDISEALKDWVNGYKDPLYVGSLHGPFFR</sequence>
<evidence type="ECO:0000256" key="6">
    <source>
        <dbReference type="ARBA" id="ARBA00023242"/>
    </source>
</evidence>
<dbReference type="PANTHER" id="PTHR47338:SF20">
    <property type="entry name" value="ZN(II)2CYS6 TRANSCRIPTION FACTOR (EUROFUNG)"/>
    <property type="match status" value="1"/>
</dbReference>
<dbReference type="VEuPathDB" id="FungiDB:PV10_00948"/>
<organism evidence="8 9">
    <name type="scientific">Exophiala mesophila</name>
    <name type="common">Black yeast-like fungus</name>
    <dbReference type="NCBI Taxonomy" id="212818"/>
    <lineage>
        <taxon>Eukaryota</taxon>
        <taxon>Fungi</taxon>
        <taxon>Dikarya</taxon>
        <taxon>Ascomycota</taxon>
        <taxon>Pezizomycotina</taxon>
        <taxon>Eurotiomycetes</taxon>
        <taxon>Chaetothyriomycetidae</taxon>
        <taxon>Chaetothyriales</taxon>
        <taxon>Herpotrichiellaceae</taxon>
        <taxon>Exophiala</taxon>
    </lineage>
</organism>
<dbReference type="GO" id="GO:0000981">
    <property type="term" value="F:DNA-binding transcription factor activity, RNA polymerase II-specific"/>
    <property type="evidence" value="ECO:0007669"/>
    <property type="project" value="InterPro"/>
</dbReference>
<gene>
    <name evidence="8" type="ORF">PV10_00948</name>
</gene>
<dbReference type="CDD" id="cd00067">
    <property type="entry name" value="GAL4"/>
    <property type="match status" value="1"/>
</dbReference>
<dbReference type="Pfam" id="PF00172">
    <property type="entry name" value="Zn_clus"/>
    <property type="match status" value="1"/>
</dbReference>
<dbReference type="PANTHER" id="PTHR47338">
    <property type="entry name" value="ZN(II)2CYS6 TRANSCRIPTION FACTOR (EUROFUNG)-RELATED"/>
    <property type="match status" value="1"/>
</dbReference>
<keyword evidence="4" id="KW-0238">DNA-binding</keyword>
<dbReference type="SMART" id="SM00066">
    <property type="entry name" value="GAL4"/>
    <property type="match status" value="1"/>
</dbReference>
<dbReference type="GO" id="GO:0005634">
    <property type="term" value="C:nucleus"/>
    <property type="evidence" value="ECO:0007669"/>
    <property type="project" value="UniProtKB-SubCell"/>
</dbReference>
<dbReference type="CDD" id="cd12148">
    <property type="entry name" value="fungal_TF_MHR"/>
    <property type="match status" value="1"/>
</dbReference>
<dbReference type="EMBL" id="KN847520">
    <property type="protein sequence ID" value="KIV97166.1"/>
    <property type="molecule type" value="Genomic_DNA"/>
</dbReference>
<evidence type="ECO:0000256" key="5">
    <source>
        <dbReference type="ARBA" id="ARBA00023163"/>
    </source>
</evidence>
<dbReference type="GO" id="GO:0008270">
    <property type="term" value="F:zinc ion binding"/>
    <property type="evidence" value="ECO:0007669"/>
    <property type="project" value="InterPro"/>
</dbReference>
<evidence type="ECO:0000259" key="7">
    <source>
        <dbReference type="PROSITE" id="PS50048"/>
    </source>
</evidence>
<evidence type="ECO:0000313" key="9">
    <source>
        <dbReference type="Proteomes" id="UP000054302"/>
    </source>
</evidence>
<protein>
    <recommendedName>
        <fullName evidence="7">Zn(2)-C6 fungal-type domain-containing protein</fullName>
    </recommendedName>
</protein>
<dbReference type="GO" id="GO:0003677">
    <property type="term" value="F:DNA binding"/>
    <property type="evidence" value="ECO:0007669"/>
    <property type="project" value="UniProtKB-KW"/>
</dbReference>
<evidence type="ECO:0000256" key="4">
    <source>
        <dbReference type="ARBA" id="ARBA00023125"/>
    </source>
</evidence>
<keyword evidence="5" id="KW-0804">Transcription</keyword>
<keyword evidence="3" id="KW-0805">Transcription regulation</keyword>
<comment type="subcellular location">
    <subcellularLocation>
        <location evidence="1">Nucleus</location>
    </subcellularLocation>
</comment>
<proteinExistence type="predicted"/>
<dbReference type="SUPFAM" id="SSF57701">
    <property type="entry name" value="Zn2/Cys6 DNA-binding domain"/>
    <property type="match status" value="1"/>
</dbReference>
<dbReference type="InterPro" id="IPR001138">
    <property type="entry name" value="Zn2Cys6_DnaBD"/>
</dbReference>